<dbReference type="Pfam" id="PF00293">
    <property type="entry name" value="NUDIX"/>
    <property type="match status" value="1"/>
</dbReference>
<dbReference type="PANTHER" id="PTHR21340:SF0">
    <property type="entry name" value="BIS(5'-NUCLEOSYL)-TETRAPHOSPHATASE [ASYMMETRICAL]"/>
    <property type="match status" value="1"/>
</dbReference>
<proteinExistence type="inferred from homology"/>
<dbReference type="PROSITE" id="PS00893">
    <property type="entry name" value="NUDIX_BOX"/>
    <property type="match status" value="1"/>
</dbReference>
<reference evidence="4 5" key="1">
    <citation type="submission" date="2018-04" db="EMBL/GenBank/DDBJ databases">
        <title>Genomic Encyclopedia of Archaeal and Bacterial Type Strains, Phase II (KMG-II): from individual species to whole genera.</title>
        <authorList>
            <person name="Goeker M."/>
        </authorList>
    </citation>
    <scope>NUCLEOTIDE SEQUENCE [LARGE SCALE GENOMIC DNA]</scope>
    <source>
        <strain evidence="4 5">DSM 45787</strain>
    </source>
</reference>
<organism evidence="4 5">
    <name type="scientific">Melghirimyces profundicolus</name>
    <dbReference type="NCBI Taxonomy" id="1242148"/>
    <lineage>
        <taxon>Bacteria</taxon>
        <taxon>Bacillati</taxon>
        <taxon>Bacillota</taxon>
        <taxon>Bacilli</taxon>
        <taxon>Bacillales</taxon>
        <taxon>Thermoactinomycetaceae</taxon>
        <taxon>Melghirimyces</taxon>
    </lineage>
</organism>
<protein>
    <submittedName>
        <fullName evidence="4">Diadenosine hexaphosphate hydrolase (ATP-forming)</fullName>
    </submittedName>
</protein>
<dbReference type="Gene3D" id="3.90.79.10">
    <property type="entry name" value="Nucleoside Triphosphate Pyrophosphohydrolase"/>
    <property type="match status" value="1"/>
</dbReference>
<name>A0A2T6C9A5_9BACL</name>
<evidence type="ECO:0000256" key="2">
    <source>
        <dbReference type="RuleBase" id="RU003476"/>
    </source>
</evidence>
<dbReference type="AlphaFoldDB" id="A0A2T6C9A5"/>
<evidence type="ECO:0000313" key="5">
    <source>
        <dbReference type="Proteomes" id="UP000244240"/>
    </source>
</evidence>
<dbReference type="CDD" id="cd03673">
    <property type="entry name" value="NUDIX_Ap6A_hydrolase"/>
    <property type="match status" value="1"/>
</dbReference>
<sequence length="148" mass="16856">MREVSAGGVVYRRESDAGLSILMIEDRYSRWTLPKGKVESGETYEETALREIREETGIRGRIDRPLKTITYHYFHPDHGDVAKEVHYFLVEAEEGKATPQLSEISKVAWLTPGEAWRRQSSEGYDNNHDVLLKAFDCLGIKVDGKEGN</sequence>
<dbReference type="GO" id="GO:0004081">
    <property type="term" value="F:bis(5'-nucleosyl)-tetraphosphatase (asymmetrical) activity"/>
    <property type="evidence" value="ECO:0007669"/>
    <property type="project" value="TreeGrafter"/>
</dbReference>
<dbReference type="EMBL" id="QBKR01000001">
    <property type="protein sequence ID" value="PTX64853.1"/>
    <property type="molecule type" value="Genomic_DNA"/>
</dbReference>
<dbReference type="OrthoDB" id="9816289at2"/>
<evidence type="ECO:0000259" key="3">
    <source>
        <dbReference type="PROSITE" id="PS51462"/>
    </source>
</evidence>
<evidence type="ECO:0000256" key="1">
    <source>
        <dbReference type="ARBA" id="ARBA00022801"/>
    </source>
</evidence>
<keyword evidence="1 2" id="KW-0378">Hydrolase</keyword>
<dbReference type="PROSITE" id="PS51462">
    <property type="entry name" value="NUDIX"/>
    <property type="match status" value="1"/>
</dbReference>
<dbReference type="InterPro" id="IPR020476">
    <property type="entry name" value="Nudix_hydrolase"/>
</dbReference>
<evidence type="ECO:0000313" key="4">
    <source>
        <dbReference type="EMBL" id="PTX64853.1"/>
    </source>
</evidence>
<dbReference type="PRINTS" id="PR00502">
    <property type="entry name" value="NUDIXFAMILY"/>
</dbReference>
<gene>
    <name evidence="4" type="ORF">C8P63_10171</name>
</gene>
<dbReference type="RefSeq" id="WP_108021347.1">
    <property type="nucleotide sequence ID" value="NZ_QBKR01000001.1"/>
</dbReference>
<dbReference type="InterPro" id="IPR051325">
    <property type="entry name" value="Nudix_hydrolase_domain"/>
</dbReference>
<accession>A0A2T6C9A5</accession>
<dbReference type="Proteomes" id="UP000244240">
    <property type="component" value="Unassembled WGS sequence"/>
</dbReference>
<keyword evidence="5" id="KW-1185">Reference proteome</keyword>
<comment type="similarity">
    <text evidence="2">Belongs to the Nudix hydrolase family.</text>
</comment>
<dbReference type="InterPro" id="IPR015797">
    <property type="entry name" value="NUDIX_hydrolase-like_dom_sf"/>
</dbReference>
<dbReference type="InterPro" id="IPR000086">
    <property type="entry name" value="NUDIX_hydrolase_dom"/>
</dbReference>
<feature type="domain" description="Nudix hydrolase" evidence="3">
    <location>
        <begin position="1"/>
        <end position="132"/>
    </location>
</feature>
<dbReference type="PANTHER" id="PTHR21340">
    <property type="entry name" value="DIADENOSINE 5,5-P1,P4-TETRAPHOSPHATE PYROPHOSPHOHYDROLASE MUTT"/>
    <property type="match status" value="1"/>
</dbReference>
<dbReference type="GO" id="GO:0006754">
    <property type="term" value="P:ATP biosynthetic process"/>
    <property type="evidence" value="ECO:0007669"/>
    <property type="project" value="TreeGrafter"/>
</dbReference>
<dbReference type="InterPro" id="IPR020084">
    <property type="entry name" value="NUDIX_hydrolase_CS"/>
</dbReference>
<dbReference type="GO" id="GO:0006167">
    <property type="term" value="P:AMP biosynthetic process"/>
    <property type="evidence" value="ECO:0007669"/>
    <property type="project" value="TreeGrafter"/>
</dbReference>
<comment type="caution">
    <text evidence="4">The sequence shown here is derived from an EMBL/GenBank/DDBJ whole genome shotgun (WGS) entry which is preliminary data.</text>
</comment>
<dbReference type="SUPFAM" id="SSF55811">
    <property type="entry name" value="Nudix"/>
    <property type="match status" value="1"/>
</dbReference>